<sequence>MKSISRHKYIAAVASFAALICVCAKADDINPVKIGDQAGYVKTADGPLAVSVDMEDCTFDMQLSKNQHIKYNGPDIIFYDATQVASDGILPYLLQAQMSSGYSWSFKTRGHADLKWFGMMCENKSDFYWSANKKSLDDQTPETQQIMEDNSDRCPADFKNGKFSPNKKTKNLIFRPIDNNQWSGFIYGNPSKRDRSTLAYAGFCLIHNDSVIIGSMYDPDKNLTVPISFLDEISDSLSTLKFTDK</sequence>
<reference evidence="2 3" key="1">
    <citation type="submission" date="2018-01" db="EMBL/GenBank/DDBJ databases">
        <title>Genomic Encyclopedia of Type Strains, Phase III (KMG-III): the genomes of soil and plant-associated and newly described type strains.</title>
        <authorList>
            <person name="Whitman W."/>
        </authorList>
    </citation>
    <scope>NUCLEOTIDE SEQUENCE [LARGE SCALE GENOMIC DNA]</scope>
    <source>
        <strain evidence="2 3">JCM 18070</strain>
    </source>
</reference>
<dbReference type="OrthoDB" id="6993905at2"/>
<dbReference type="Proteomes" id="UP000237381">
    <property type="component" value="Unassembled WGS sequence"/>
</dbReference>
<feature type="signal peptide" evidence="1">
    <location>
        <begin position="1"/>
        <end position="26"/>
    </location>
</feature>
<comment type="caution">
    <text evidence="2">The sequence shown here is derived from an EMBL/GenBank/DDBJ whole genome shotgun (WGS) entry which is preliminary data.</text>
</comment>
<gene>
    <name evidence="2" type="ORF">B0G62_102113</name>
</gene>
<dbReference type="EMBL" id="PQGA01000002">
    <property type="protein sequence ID" value="POR54505.1"/>
    <property type="molecule type" value="Genomic_DNA"/>
</dbReference>
<evidence type="ECO:0000256" key="1">
    <source>
        <dbReference type="SAM" id="SignalP"/>
    </source>
</evidence>
<organism evidence="2 3">
    <name type="scientific">Paraburkholderia eburnea</name>
    <dbReference type="NCBI Taxonomy" id="1189126"/>
    <lineage>
        <taxon>Bacteria</taxon>
        <taxon>Pseudomonadati</taxon>
        <taxon>Pseudomonadota</taxon>
        <taxon>Betaproteobacteria</taxon>
        <taxon>Burkholderiales</taxon>
        <taxon>Burkholderiaceae</taxon>
        <taxon>Paraburkholderia</taxon>
    </lineage>
</organism>
<feature type="chain" id="PRO_5015453375" description="Secreted protein" evidence="1">
    <location>
        <begin position="27"/>
        <end position="245"/>
    </location>
</feature>
<evidence type="ECO:0008006" key="4">
    <source>
        <dbReference type="Google" id="ProtNLM"/>
    </source>
</evidence>
<keyword evidence="1" id="KW-0732">Signal</keyword>
<accession>A0A2S4MIP6</accession>
<dbReference type="RefSeq" id="WP_146055199.1">
    <property type="nucleotide sequence ID" value="NZ_PQGA01000002.1"/>
</dbReference>
<protein>
    <recommendedName>
        <fullName evidence="4">Secreted protein</fullName>
    </recommendedName>
</protein>
<evidence type="ECO:0000313" key="3">
    <source>
        <dbReference type="Proteomes" id="UP000237381"/>
    </source>
</evidence>
<dbReference type="AlphaFoldDB" id="A0A2S4MIP6"/>
<name>A0A2S4MIP6_9BURK</name>
<keyword evidence="3" id="KW-1185">Reference proteome</keyword>
<proteinExistence type="predicted"/>
<evidence type="ECO:0000313" key="2">
    <source>
        <dbReference type="EMBL" id="POR54505.1"/>
    </source>
</evidence>